<proteinExistence type="predicted"/>
<name>A0AAE8N0M1_9PEZI</name>
<dbReference type="GO" id="GO:0006139">
    <property type="term" value="P:nucleobase-containing compound metabolic process"/>
    <property type="evidence" value="ECO:0007669"/>
    <property type="project" value="UniProtKB-ARBA"/>
</dbReference>
<sequence length="206" mass="23364">MTKVINPAQDASVIASTLLRVAETQVIPKLRESVAAGNYPFAAAVLMQEDLKPVTISTNDDHDSPLLHGETNCIREFFLIPKPSRPAPRNTVFFSTHEPCSMCLSSIAWTGFPVVYYLFTYEDTRDLLGVAGDIHILEEVFRVRAPGDTDETLRERPLYNKRNSYFSAISISELIDEIPDEEGRRRTREEVERVKSLWDGLNHVRL</sequence>
<feature type="domain" description="CMP/dCMP-type deaminase" evidence="1">
    <location>
        <begin position="24"/>
        <end position="131"/>
    </location>
</feature>
<dbReference type="SUPFAM" id="SSF53927">
    <property type="entry name" value="Cytidine deaminase-like"/>
    <property type="match status" value="1"/>
</dbReference>
<comment type="caution">
    <text evidence="2">The sequence shown here is derived from an EMBL/GenBank/DDBJ whole genome shotgun (WGS) entry which is preliminary data.</text>
</comment>
<dbReference type="Gene3D" id="3.40.140.10">
    <property type="entry name" value="Cytidine Deaminase, domain 2"/>
    <property type="match status" value="1"/>
</dbReference>
<gene>
    <name evidence="2" type="ORF">DNG_06879</name>
</gene>
<evidence type="ECO:0000313" key="3">
    <source>
        <dbReference type="Proteomes" id="UP001187682"/>
    </source>
</evidence>
<dbReference type="InterPro" id="IPR002125">
    <property type="entry name" value="CMP_dCMP_dom"/>
</dbReference>
<keyword evidence="3" id="KW-1185">Reference proteome</keyword>
<protein>
    <recommendedName>
        <fullName evidence="1">CMP/dCMP-type deaminase domain-containing protein</fullName>
    </recommendedName>
</protein>
<dbReference type="InterPro" id="IPR016193">
    <property type="entry name" value="Cytidine_deaminase-like"/>
</dbReference>
<dbReference type="GO" id="GO:0003824">
    <property type="term" value="F:catalytic activity"/>
    <property type="evidence" value="ECO:0007669"/>
    <property type="project" value="InterPro"/>
</dbReference>
<dbReference type="EMBL" id="ONZQ02000009">
    <property type="protein sequence ID" value="SPO04196.1"/>
    <property type="molecule type" value="Genomic_DNA"/>
</dbReference>
<dbReference type="Pfam" id="PF00383">
    <property type="entry name" value="dCMP_cyt_deam_1"/>
    <property type="match status" value="1"/>
</dbReference>
<accession>A0AAE8N0M1</accession>
<dbReference type="AlphaFoldDB" id="A0AAE8N0M1"/>
<evidence type="ECO:0000259" key="1">
    <source>
        <dbReference type="PROSITE" id="PS51747"/>
    </source>
</evidence>
<evidence type="ECO:0000313" key="2">
    <source>
        <dbReference type="EMBL" id="SPO04196.1"/>
    </source>
</evidence>
<organism evidence="2 3">
    <name type="scientific">Cephalotrichum gorgonifer</name>
    <dbReference type="NCBI Taxonomy" id="2041049"/>
    <lineage>
        <taxon>Eukaryota</taxon>
        <taxon>Fungi</taxon>
        <taxon>Dikarya</taxon>
        <taxon>Ascomycota</taxon>
        <taxon>Pezizomycotina</taxon>
        <taxon>Sordariomycetes</taxon>
        <taxon>Hypocreomycetidae</taxon>
        <taxon>Microascales</taxon>
        <taxon>Microascaceae</taxon>
        <taxon>Cephalotrichum</taxon>
    </lineage>
</organism>
<dbReference type="Proteomes" id="UP001187682">
    <property type="component" value="Unassembled WGS sequence"/>
</dbReference>
<reference evidence="2" key="1">
    <citation type="submission" date="2018-03" db="EMBL/GenBank/DDBJ databases">
        <authorList>
            <person name="Guldener U."/>
        </authorList>
    </citation>
    <scope>NUCLEOTIDE SEQUENCE</scope>
</reference>
<dbReference type="PROSITE" id="PS51747">
    <property type="entry name" value="CYT_DCMP_DEAMINASES_2"/>
    <property type="match status" value="1"/>
</dbReference>